<reference evidence="1" key="1">
    <citation type="journal article" date="2022" name="Int. J. Mol. Sci.">
        <title>Draft Genome of Tanacetum Coccineum: Genomic Comparison of Closely Related Tanacetum-Family Plants.</title>
        <authorList>
            <person name="Yamashiro T."/>
            <person name="Shiraishi A."/>
            <person name="Nakayama K."/>
            <person name="Satake H."/>
        </authorList>
    </citation>
    <scope>NUCLEOTIDE SEQUENCE</scope>
</reference>
<reference evidence="1" key="2">
    <citation type="submission" date="2022-01" db="EMBL/GenBank/DDBJ databases">
        <authorList>
            <person name="Yamashiro T."/>
            <person name="Shiraishi A."/>
            <person name="Satake H."/>
            <person name="Nakayama K."/>
        </authorList>
    </citation>
    <scope>NUCLEOTIDE SEQUENCE</scope>
</reference>
<organism evidence="1 2">
    <name type="scientific">Tanacetum coccineum</name>
    <dbReference type="NCBI Taxonomy" id="301880"/>
    <lineage>
        <taxon>Eukaryota</taxon>
        <taxon>Viridiplantae</taxon>
        <taxon>Streptophyta</taxon>
        <taxon>Embryophyta</taxon>
        <taxon>Tracheophyta</taxon>
        <taxon>Spermatophyta</taxon>
        <taxon>Magnoliopsida</taxon>
        <taxon>eudicotyledons</taxon>
        <taxon>Gunneridae</taxon>
        <taxon>Pentapetalae</taxon>
        <taxon>asterids</taxon>
        <taxon>campanulids</taxon>
        <taxon>Asterales</taxon>
        <taxon>Asteraceae</taxon>
        <taxon>Asteroideae</taxon>
        <taxon>Anthemideae</taxon>
        <taxon>Anthemidinae</taxon>
        <taxon>Tanacetum</taxon>
    </lineage>
</organism>
<comment type="caution">
    <text evidence="1">The sequence shown here is derived from an EMBL/GenBank/DDBJ whole genome shotgun (WGS) entry which is preliminary data.</text>
</comment>
<dbReference type="Proteomes" id="UP001151760">
    <property type="component" value="Unassembled WGS sequence"/>
</dbReference>
<keyword evidence="2" id="KW-1185">Reference proteome</keyword>
<dbReference type="EMBL" id="BQNB010015592">
    <property type="protein sequence ID" value="GJT41816.1"/>
    <property type="molecule type" value="Genomic_DNA"/>
</dbReference>
<protein>
    <submittedName>
        <fullName evidence="1">Uncharacterized protein</fullName>
    </submittedName>
</protein>
<gene>
    <name evidence="1" type="ORF">Tco_0941681</name>
</gene>
<proteinExistence type="predicted"/>
<name>A0ABQ5DRL4_9ASTR</name>
<accession>A0ABQ5DRL4</accession>
<sequence>MAHLSQLALAANSIQLTVMMALLFENDNERDFKLVRETYVMCQELTVRCQERREKIVEMQRLIRSNVAAESVRLLRELQDDEFEKARGMMKLISETHLKVQLPVVLDRANVFEKNGIDPSDYTITLAHGLSLDVDDPVDVALAYREKMFSEKPPFCSLDNSKRIDDSTEKYSNFEVNYDGMFIELPLSKDVFSKDVVLDAGGSSSTTSLSFVLKKKGKSRVKFTKKRAILKRSKMLSLRKGVRSHKVKAGVAKRVTGRPNYGSLVSLIGLNEDVGDDDPQLAIQLSQTDSPSNNDFKDVD</sequence>
<evidence type="ECO:0000313" key="1">
    <source>
        <dbReference type="EMBL" id="GJT41816.1"/>
    </source>
</evidence>
<evidence type="ECO:0000313" key="2">
    <source>
        <dbReference type="Proteomes" id="UP001151760"/>
    </source>
</evidence>